<dbReference type="InterPro" id="IPR002640">
    <property type="entry name" value="Arylesterase"/>
</dbReference>
<organism evidence="8 9">
    <name type="scientific">Biomphalaria glabrata</name>
    <name type="common">Bloodfluke planorb</name>
    <name type="synonym">Freshwater snail</name>
    <dbReference type="NCBI Taxonomy" id="6526"/>
    <lineage>
        <taxon>Eukaryota</taxon>
        <taxon>Metazoa</taxon>
        <taxon>Spiralia</taxon>
        <taxon>Lophotrochozoa</taxon>
        <taxon>Mollusca</taxon>
        <taxon>Gastropoda</taxon>
        <taxon>Heterobranchia</taxon>
        <taxon>Euthyneura</taxon>
        <taxon>Panpulmonata</taxon>
        <taxon>Hygrophila</taxon>
        <taxon>Lymnaeoidea</taxon>
        <taxon>Planorbidae</taxon>
        <taxon>Biomphalaria</taxon>
    </lineage>
</organism>
<comment type="cofactor">
    <cofactor evidence="6 7">
        <name>Ca(2+)</name>
        <dbReference type="ChEBI" id="CHEBI:29108"/>
    </cofactor>
    <text evidence="6 7">Binds 2 calcium ions per subunit.</text>
</comment>
<reference evidence="9" key="1">
    <citation type="submission" date="2025-08" db="UniProtKB">
        <authorList>
            <consortium name="RefSeq"/>
        </authorList>
    </citation>
    <scope>IDENTIFICATION</scope>
</reference>
<feature type="binding site" evidence="6">
    <location>
        <position position="42"/>
    </location>
    <ligand>
        <name>Ca(2+)</name>
        <dbReference type="ChEBI" id="CHEBI:29108"/>
        <label>1</label>
        <note>catalytic</note>
    </ligand>
</feature>
<evidence type="ECO:0000256" key="1">
    <source>
        <dbReference type="ARBA" id="ARBA00008595"/>
    </source>
</evidence>
<evidence type="ECO:0000256" key="2">
    <source>
        <dbReference type="ARBA" id="ARBA00022801"/>
    </source>
</evidence>
<comment type="similarity">
    <text evidence="1 7">Belongs to the paraoxonase family.</text>
</comment>
<dbReference type="GO" id="GO:0046872">
    <property type="term" value="F:metal ion binding"/>
    <property type="evidence" value="ECO:0007669"/>
    <property type="project" value="UniProtKB-KW"/>
</dbReference>
<proteinExistence type="inferred from homology"/>
<feature type="binding site" evidence="6">
    <location>
        <position position="112"/>
    </location>
    <ligand>
        <name>Ca(2+)</name>
        <dbReference type="ChEBI" id="CHEBI:29108"/>
        <label>1</label>
        <note>catalytic</note>
    </ligand>
</feature>
<dbReference type="RefSeq" id="XP_055878852.1">
    <property type="nucleotide sequence ID" value="XM_056022877.1"/>
</dbReference>
<dbReference type="InterPro" id="IPR051288">
    <property type="entry name" value="Serum_paraoxonase/arylesterase"/>
</dbReference>
<protein>
    <recommendedName>
        <fullName evidence="7">Paraoxonase</fullName>
        <ecNumber evidence="7">3.1.1.2</ecNumber>
    </recommendedName>
</protein>
<accession>A0A9W2ZV29</accession>
<feature type="binding site" evidence="6">
    <location>
        <position position="221"/>
    </location>
    <ligand>
        <name>Ca(2+)</name>
        <dbReference type="ChEBI" id="CHEBI:29108"/>
        <label>1</label>
        <note>catalytic</note>
    </ligand>
</feature>
<evidence type="ECO:0000256" key="6">
    <source>
        <dbReference type="PIRSR" id="PIRSR602640-2"/>
    </source>
</evidence>
<evidence type="ECO:0000313" key="8">
    <source>
        <dbReference type="Proteomes" id="UP001165740"/>
    </source>
</evidence>
<gene>
    <name evidence="9" type="primary">LOC106058217</name>
</gene>
<keyword evidence="6 7" id="KW-0479">Metal-binding</keyword>
<feature type="binding site" evidence="6">
    <location>
        <position position="275"/>
    </location>
    <ligand>
        <name>Ca(2+)</name>
        <dbReference type="ChEBI" id="CHEBI:29108"/>
        <label>1</label>
        <note>catalytic</note>
    </ligand>
</feature>
<dbReference type="Pfam" id="PF01731">
    <property type="entry name" value="Arylesterase"/>
    <property type="match status" value="1"/>
</dbReference>
<dbReference type="PRINTS" id="PR01785">
    <property type="entry name" value="PARAOXONASE"/>
</dbReference>
<dbReference type="Proteomes" id="UP001165740">
    <property type="component" value="Chromosome 3"/>
</dbReference>
<dbReference type="OrthoDB" id="423498at2759"/>
<dbReference type="SUPFAM" id="SSF63829">
    <property type="entry name" value="Calcium-dependent phosphotriesterase"/>
    <property type="match status" value="1"/>
</dbReference>
<dbReference type="InterPro" id="IPR011042">
    <property type="entry name" value="6-blade_b-propeller_TolB-like"/>
</dbReference>
<feature type="binding site" evidence="6">
    <location>
        <position position="166"/>
    </location>
    <ligand>
        <name>Ca(2+)</name>
        <dbReference type="ChEBI" id="CHEBI:29108"/>
        <label>1</label>
        <note>catalytic</note>
    </ligand>
</feature>
<evidence type="ECO:0000256" key="7">
    <source>
        <dbReference type="RuleBase" id="RU368025"/>
    </source>
</evidence>
<name>A0A9W2ZV29_BIOGL</name>
<feature type="binding site" evidence="6">
    <location>
        <position position="276"/>
    </location>
    <ligand>
        <name>Ca(2+)</name>
        <dbReference type="ChEBI" id="CHEBI:29108"/>
        <label>1</label>
        <note>catalytic</note>
    </ligand>
</feature>
<evidence type="ECO:0000256" key="4">
    <source>
        <dbReference type="ARBA" id="ARBA00023180"/>
    </source>
</evidence>
<keyword evidence="8" id="KW-1185">Reference proteome</keyword>
<evidence type="ECO:0000256" key="3">
    <source>
        <dbReference type="ARBA" id="ARBA00023157"/>
    </source>
</evidence>
<dbReference type="EC" id="3.1.1.2" evidence="7"/>
<dbReference type="AlphaFoldDB" id="A0A9W2ZV29"/>
<keyword evidence="6 7" id="KW-0106">Calcium</keyword>
<dbReference type="GO" id="GO:0004064">
    <property type="term" value="F:arylesterase activity"/>
    <property type="evidence" value="ECO:0007669"/>
    <property type="project" value="UniProtKB-UniRule"/>
</dbReference>
<evidence type="ECO:0000313" key="9">
    <source>
        <dbReference type="RefSeq" id="XP_055878852.1"/>
    </source>
</evidence>
<dbReference type="Gene3D" id="2.120.10.30">
    <property type="entry name" value="TolB, C-terminal domain"/>
    <property type="match status" value="1"/>
</dbReference>
<keyword evidence="4 7" id="KW-0325">Glycoprotein</keyword>
<sequence>MKKVDLEFSQVKLSKLSNLIATLVSTFLSSRRVKGVHYGAEDFHVTKDGLAFITSGLSCNASSRTYQDFIQDNKVKGHILLFDFKDPEQGAVVLKIRPTDKFDVSRFRPHGIRVLEDKDTAQHILYVVNHPLSQPDRVEKFRYDLTTKELVHKKYFTSDLFRLTNDVAAVEEDTFYVTNCLYFNVSSLATMENLLRLPLGSVVYYNGSNFETAIPQISGPNGILLSEDQSEPDLGMTGSKFVPLRELSPLEASMERKGDNSLAPVQTLNLRSAVDNLHLSSSGNGLFIGSHPISHKIMAHLEGPRTRAPSSVLYVPLTSGGKMTREEDVIELFSDHGDLITGSSVATVYDNKLLIGSVIDTLIICEMNGQVLPEGT</sequence>
<feature type="active site" description="Proton acceptor" evidence="5">
    <location>
        <position position="110"/>
    </location>
</feature>
<keyword evidence="3 7" id="KW-1015">Disulfide bond</keyword>
<evidence type="ECO:0000256" key="5">
    <source>
        <dbReference type="PIRSR" id="PIRSR602640-1"/>
    </source>
</evidence>
<feature type="binding site" evidence="6">
    <location>
        <position position="41"/>
    </location>
    <ligand>
        <name>Ca(2+)</name>
        <dbReference type="ChEBI" id="CHEBI:29108"/>
        <label>1</label>
        <note>catalytic</note>
    </ligand>
</feature>
<dbReference type="PANTHER" id="PTHR11799">
    <property type="entry name" value="PARAOXONASE"/>
    <property type="match status" value="1"/>
</dbReference>
<dbReference type="OMA" id="PDMNLTQ"/>
<comment type="catalytic activity">
    <reaction evidence="7">
        <text>a phenyl acetate + H2O = a phenol + acetate + H(+)</text>
        <dbReference type="Rhea" id="RHEA:17309"/>
        <dbReference type="ChEBI" id="CHEBI:15377"/>
        <dbReference type="ChEBI" id="CHEBI:15378"/>
        <dbReference type="ChEBI" id="CHEBI:30089"/>
        <dbReference type="ChEBI" id="CHEBI:33853"/>
        <dbReference type="ChEBI" id="CHEBI:140310"/>
        <dbReference type="EC" id="3.1.1.2"/>
    </reaction>
</comment>
<dbReference type="PANTHER" id="PTHR11799:SF12">
    <property type="entry name" value="PARAOXONASE-RELATED"/>
    <property type="match status" value="1"/>
</dbReference>
<keyword evidence="2 7" id="KW-0378">Hydrolase</keyword>
<dbReference type="GeneID" id="106058217"/>
<feature type="binding site" evidence="6">
    <location>
        <position position="165"/>
    </location>
    <ligand>
        <name>Ca(2+)</name>
        <dbReference type="ChEBI" id="CHEBI:29108"/>
        <label>1</label>
        <note>catalytic</note>
    </ligand>
</feature>